<keyword evidence="8" id="KW-0949">S-adenosyl-L-methionine</keyword>
<evidence type="ECO:0000256" key="6">
    <source>
        <dbReference type="ARBA" id="ARBA00022679"/>
    </source>
</evidence>
<comment type="function">
    <text evidence="1 8">Specifically methylates the guanine in position 966 of 16S rRNA in the assembled 30S particle.</text>
</comment>
<dbReference type="InterPro" id="IPR004398">
    <property type="entry name" value="RNA_MeTrfase_RsmD"/>
</dbReference>
<keyword evidence="8" id="KW-0698">rRNA processing</keyword>
<accession>A0ABT7QJP5</accession>
<dbReference type="Pfam" id="PF03602">
    <property type="entry name" value="Cons_hypoth95"/>
    <property type="match status" value="1"/>
</dbReference>
<dbReference type="PANTHER" id="PTHR43542:SF1">
    <property type="entry name" value="METHYLTRANSFERASE"/>
    <property type="match status" value="1"/>
</dbReference>
<comment type="caution">
    <text evidence="9">The sequence shown here is derived from an EMBL/GenBank/DDBJ whole genome shotgun (WGS) entry which is preliminary data.</text>
</comment>
<dbReference type="Proteomes" id="UP001168167">
    <property type="component" value="Unassembled WGS sequence"/>
</dbReference>
<keyword evidence="10" id="KW-1185">Reference proteome</keyword>
<dbReference type="Gene3D" id="3.40.50.150">
    <property type="entry name" value="Vaccinia Virus protein VP39"/>
    <property type="match status" value="1"/>
</dbReference>
<organism evidence="9 10">
    <name type="scientific">Candidatus Doriopsillibacter californiensis</name>
    <dbReference type="NCBI Taxonomy" id="2970740"/>
    <lineage>
        <taxon>Bacteria</taxon>
        <taxon>Pseudomonadati</taxon>
        <taxon>Pseudomonadota</taxon>
        <taxon>Gammaproteobacteria</taxon>
        <taxon>Candidatus Tethybacterales</taxon>
        <taxon>Candidatus Persebacteraceae</taxon>
        <taxon>Candidatus Doriopsillibacter</taxon>
    </lineage>
</organism>
<evidence type="ECO:0000256" key="8">
    <source>
        <dbReference type="PIRNR" id="PIRNR004553"/>
    </source>
</evidence>
<dbReference type="InterPro" id="IPR002052">
    <property type="entry name" value="DNA_methylase_N6_adenine_CS"/>
</dbReference>
<dbReference type="NCBIfam" id="TIGR00095">
    <property type="entry name" value="16S rRNA (guanine(966)-N(2))-methyltransferase RsmD"/>
    <property type="match status" value="1"/>
</dbReference>
<keyword evidence="5 8" id="KW-0489">Methyltransferase</keyword>
<dbReference type="SUPFAM" id="SSF53335">
    <property type="entry name" value="S-adenosyl-L-methionine-dependent methyltransferases"/>
    <property type="match status" value="1"/>
</dbReference>
<comment type="similarity">
    <text evidence="2 8">Belongs to the methyltransferase superfamily. RsmD family.</text>
</comment>
<evidence type="ECO:0000256" key="1">
    <source>
        <dbReference type="ARBA" id="ARBA00002649"/>
    </source>
</evidence>
<dbReference type="PIRSF" id="PIRSF004553">
    <property type="entry name" value="CHP00095"/>
    <property type="match status" value="1"/>
</dbReference>
<evidence type="ECO:0000256" key="3">
    <source>
        <dbReference type="ARBA" id="ARBA00012141"/>
    </source>
</evidence>
<evidence type="ECO:0000256" key="7">
    <source>
        <dbReference type="ARBA" id="ARBA00048326"/>
    </source>
</evidence>
<dbReference type="PROSITE" id="PS00092">
    <property type="entry name" value="N6_MTASE"/>
    <property type="match status" value="1"/>
</dbReference>
<keyword evidence="6 8" id="KW-0808">Transferase</keyword>
<dbReference type="EMBL" id="JANQAO010000001">
    <property type="protein sequence ID" value="MDM5146881.1"/>
    <property type="molecule type" value="Genomic_DNA"/>
</dbReference>
<evidence type="ECO:0000313" key="9">
    <source>
        <dbReference type="EMBL" id="MDM5146881.1"/>
    </source>
</evidence>
<dbReference type="EC" id="2.1.1.171" evidence="3 8"/>
<protein>
    <recommendedName>
        <fullName evidence="4 8">Ribosomal RNA small subunit methyltransferase D</fullName>
        <ecNumber evidence="3 8">2.1.1.171</ecNumber>
    </recommendedName>
</protein>
<evidence type="ECO:0000256" key="5">
    <source>
        <dbReference type="ARBA" id="ARBA00022603"/>
    </source>
</evidence>
<reference evidence="9" key="2">
    <citation type="journal article" date="2023" name="Microbiome">
        <title>Synthase-selected sorting approach identifies a beta-lactone synthase in a nudibranch symbiotic bacterium.</title>
        <authorList>
            <person name="Dzunkova M."/>
            <person name="La Clair J.J."/>
            <person name="Tyml T."/>
            <person name="Doud D."/>
            <person name="Schulz F."/>
            <person name="Piquer-Esteban S."/>
            <person name="Porcel Sanchis D."/>
            <person name="Osborn A."/>
            <person name="Robinson D."/>
            <person name="Louie K.B."/>
            <person name="Bowen B.P."/>
            <person name="Bowers R.M."/>
            <person name="Lee J."/>
            <person name="Arnau V."/>
            <person name="Diaz-Villanueva W."/>
            <person name="Stepanauskas R."/>
            <person name="Gosliner T."/>
            <person name="Date S.V."/>
            <person name="Northen T.R."/>
            <person name="Cheng J.F."/>
            <person name="Burkart M.D."/>
            <person name="Woyke T."/>
        </authorList>
    </citation>
    <scope>NUCLEOTIDE SEQUENCE</scope>
    <source>
        <strain evidence="9">Df01</strain>
    </source>
</reference>
<name>A0ABT7QJP5_9GAMM</name>
<evidence type="ECO:0000313" key="10">
    <source>
        <dbReference type="Proteomes" id="UP001168167"/>
    </source>
</evidence>
<dbReference type="PANTHER" id="PTHR43542">
    <property type="entry name" value="METHYLTRANSFERASE"/>
    <property type="match status" value="1"/>
</dbReference>
<sequence>MSAAFRSPAVFRIIGGKWRGRKIHFHSSSSLRSSGSRVRESLFNCLGQRLDNLNCLDLFAGGGALGLEAASRGAQTITFVEKNITTANAIRCTVNLLNAGNVQVRRADAFTFLSEAKEFFDVIFLDPPFSDYVDDKQWQHLLEKVAPRLNAGGTVYCESDRHIVPQAGWAVKTRKQAGAVCWQLLSQV</sequence>
<gene>
    <name evidence="9" type="primary">rsmD</name>
    <name evidence="9" type="ORF">NQX30_00565</name>
</gene>
<comment type="catalytic activity">
    <reaction evidence="7 8">
        <text>guanosine(966) in 16S rRNA + S-adenosyl-L-methionine = N(2)-methylguanosine(966) in 16S rRNA + S-adenosyl-L-homocysteine + H(+)</text>
        <dbReference type="Rhea" id="RHEA:23548"/>
        <dbReference type="Rhea" id="RHEA-COMP:10211"/>
        <dbReference type="Rhea" id="RHEA-COMP:10212"/>
        <dbReference type="ChEBI" id="CHEBI:15378"/>
        <dbReference type="ChEBI" id="CHEBI:57856"/>
        <dbReference type="ChEBI" id="CHEBI:59789"/>
        <dbReference type="ChEBI" id="CHEBI:74269"/>
        <dbReference type="ChEBI" id="CHEBI:74481"/>
        <dbReference type="EC" id="2.1.1.171"/>
    </reaction>
</comment>
<proteinExistence type="inferred from homology"/>
<reference evidence="9" key="1">
    <citation type="submission" date="2022-08" db="EMBL/GenBank/DDBJ databases">
        <authorList>
            <person name="Dzunkova M."/>
            <person name="La Clair J."/>
            <person name="Tyml T."/>
            <person name="Doud D."/>
            <person name="Schulz F."/>
            <person name="Piquer S."/>
            <person name="Porcel Sanchis D."/>
            <person name="Osborn A."/>
            <person name="Robinson D."/>
            <person name="Louie K.B."/>
            <person name="Bowen B.P."/>
            <person name="Bowers R."/>
            <person name="Lee J."/>
            <person name="Arnau Llombart V."/>
            <person name="Diaz Villanueva W."/>
            <person name="Gosliner T."/>
            <person name="Northen T."/>
            <person name="Cheng J.-F."/>
            <person name="Burkart M.D."/>
            <person name="Woyke T."/>
        </authorList>
    </citation>
    <scope>NUCLEOTIDE SEQUENCE</scope>
    <source>
        <strain evidence="9">Df01</strain>
    </source>
</reference>
<evidence type="ECO:0000256" key="2">
    <source>
        <dbReference type="ARBA" id="ARBA00005269"/>
    </source>
</evidence>
<dbReference type="CDD" id="cd02440">
    <property type="entry name" value="AdoMet_MTases"/>
    <property type="match status" value="1"/>
</dbReference>
<dbReference type="InterPro" id="IPR029063">
    <property type="entry name" value="SAM-dependent_MTases_sf"/>
</dbReference>
<dbReference type="GO" id="GO:0052913">
    <property type="term" value="F:16S rRNA (guanine(966)-N(2))-methyltransferase activity"/>
    <property type="evidence" value="ECO:0007669"/>
    <property type="project" value="UniProtKB-EC"/>
</dbReference>
<evidence type="ECO:0000256" key="4">
    <source>
        <dbReference type="ARBA" id="ARBA00013682"/>
    </source>
</evidence>